<dbReference type="InterPro" id="IPR000073">
    <property type="entry name" value="AB_hydrolase_1"/>
</dbReference>
<dbReference type="PANTHER" id="PTHR43798:SF33">
    <property type="entry name" value="HYDROLASE, PUTATIVE (AFU_ORTHOLOGUE AFUA_2G14860)-RELATED"/>
    <property type="match status" value="1"/>
</dbReference>
<name>A0A067LXV0_BOTB1</name>
<dbReference type="HOGENOM" id="CLU_020336_18_1_1"/>
<protein>
    <recommendedName>
        <fullName evidence="1">AB hydrolase-1 domain-containing protein</fullName>
    </recommendedName>
</protein>
<evidence type="ECO:0000313" key="3">
    <source>
        <dbReference type="Proteomes" id="UP000027195"/>
    </source>
</evidence>
<dbReference type="Proteomes" id="UP000027195">
    <property type="component" value="Unassembled WGS sequence"/>
</dbReference>
<dbReference type="AlphaFoldDB" id="A0A067LXV0"/>
<dbReference type="Gene3D" id="3.40.50.1820">
    <property type="entry name" value="alpha/beta hydrolase"/>
    <property type="match status" value="1"/>
</dbReference>
<keyword evidence="3" id="KW-1185">Reference proteome</keyword>
<sequence>MAVIVSRDGTEIYADAAGSPARPAVVFVHGFSLAASAFDALFADPGYRDSLYLIRYDLRGHGRSGKPQHAEAYSSVRFAEDFDAVVRAFGVDRPFLAGWSLGGPVAADVYAAYGHGRIAGLVLLASFPWVGPVLFGPHSPFTTVYCPAITQDTDVTLALATTAAFVDGITKDPNALHFSTRMAWTGLSVLISPAVKALFLARTQDPARLIAEGAPDLPVLIIHGTADGLDGHIVEKEVRKVFANVTIRWLDTGHTPFLEAFEPTRSEILRFVRTVVSPTNQ</sequence>
<feature type="domain" description="AB hydrolase-1" evidence="1">
    <location>
        <begin position="25"/>
        <end position="259"/>
    </location>
</feature>
<evidence type="ECO:0000259" key="1">
    <source>
        <dbReference type="Pfam" id="PF12697"/>
    </source>
</evidence>
<evidence type="ECO:0000313" key="2">
    <source>
        <dbReference type="EMBL" id="KDQ07180.1"/>
    </source>
</evidence>
<gene>
    <name evidence="2" type="ORF">BOTBODRAFT_120362</name>
</gene>
<organism evidence="2 3">
    <name type="scientific">Botryobasidium botryosum (strain FD-172 SS1)</name>
    <dbReference type="NCBI Taxonomy" id="930990"/>
    <lineage>
        <taxon>Eukaryota</taxon>
        <taxon>Fungi</taxon>
        <taxon>Dikarya</taxon>
        <taxon>Basidiomycota</taxon>
        <taxon>Agaricomycotina</taxon>
        <taxon>Agaricomycetes</taxon>
        <taxon>Cantharellales</taxon>
        <taxon>Botryobasidiaceae</taxon>
        <taxon>Botryobasidium</taxon>
    </lineage>
</organism>
<dbReference type="GO" id="GO:0016020">
    <property type="term" value="C:membrane"/>
    <property type="evidence" value="ECO:0007669"/>
    <property type="project" value="TreeGrafter"/>
</dbReference>
<dbReference type="PANTHER" id="PTHR43798">
    <property type="entry name" value="MONOACYLGLYCEROL LIPASE"/>
    <property type="match status" value="1"/>
</dbReference>
<proteinExistence type="predicted"/>
<dbReference type="InterPro" id="IPR050266">
    <property type="entry name" value="AB_hydrolase_sf"/>
</dbReference>
<dbReference type="InterPro" id="IPR029058">
    <property type="entry name" value="AB_hydrolase_fold"/>
</dbReference>
<dbReference type="InParanoid" id="A0A067LXV0"/>
<dbReference type="Pfam" id="PF12697">
    <property type="entry name" value="Abhydrolase_6"/>
    <property type="match status" value="1"/>
</dbReference>
<accession>A0A067LXV0</accession>
<dbReference type="EMBL" id="KL198113">
    <property type="protein sequence ID" value="KDQ07180.1"/>
    <property type="molecule type" value="Genomic_DNA"/>
</dbReference>
<reference evidence="3" key="1">
    <citation type="journal article" date="2014" name="Proc. Natl. Acad. Sci. U.S.A.">
        <title>Extensive sampling of basidiomycete genomes demonstrates inadequacy of the white-rot/brown-rot paradigm for wood decay fungi.</title>
        <authorList>
            <person name="Riley R."/>
            <person name="Salamov A.A."/>
            <person name="Brown D.W."/>
            <person name="Nagy L.G."/>
            <person name="Floudas D."/>
            <person name="Held B.W."/>
            <person name="Levasseur A."/>
            <person name="Lombard V."/>
            <person name="Morin E."/>
            <person name="Otillar R."/>
            <person name="Lindquist E.A."/>
            <person name="Sun H."/>
            <person name="LaButti K.M."/>
            <person name="Schmutz J."/>
            <person name="Jabbour D."/>
            <person name="Luo H."/>
            <person name="Baker S.E."/>
            <person name="Pisabarro A.G."/>
            <person name="Walton J.D."/>
            <person name="Blanchette R.A."/>
            <person name="Henrissat B."/>
            <person name="Martin F."/>
            <person name="Cullen D."/>
            <person name="Hibbett D.S."/>
            <person name="Grigoriev I.V."/>
        </authorList>
    </citation>
    <scope>NUCLEOTIDE SEQUENCE [LARGE SCALE GENOMIC DNA]</scope>
    <source>
        <strain evidence="3">FD-172 SS1</strain>
    </source>
</reference>
<dbReference type="OrthoDB" id="408373at2759"/>
<dbReference type="SUPFAM" id="SSF53474">
    <property type="entry name" value="alpha/beta-Hydrolases"/>
    <property type="match status" value="1"/>
</dbReference>
<dbReference type="STRING" id="930990.A0A067LXV0"/>